<evidence type="ECO:0000256" key="9">
    <source>
        <dbReference type="ARBA" id="ARBA00022989"/>
    </source>
</evidence>
<evidence type="ECO:0000256" key="11">
    <source>
        <dbReference type="PROSITE-ProRule" id="PRU00421"/>
    </source>
</evidence>
<evidence type="ECO:0000256" key="10">
    <source>
        <dbReference type="ARBA" id="ARBA00023136"/>
    </source>
</evidence>
<dbReference type="SUPFAM" id="SSF55604">
    <property type="entry name" value="Glucose permease domain IIB"/>
    <property type="match status" value="1"/>
</dbReference>
<dbReference type="Pfam" id="PF00358">
    <property type="entry name" value="PTS_EIIA_1"/>
    <property type="match status" value="1"/>
</dbReference>
<evidence type="ECO:0000256" key="4">
    <source>
        <dbReference type="ARBA" id="ARBA00022597"/>
    </source>
</evidence>
<organism evidence="14 15">
    <name type="scientific">Mycoplasmopsis caviae</name>
    <dbReference type="NCBI Taxonomy" id="55603"/>
    <lineage>
        <taxon>Bacteria</taxon>
        <taxon>Bacillati</taxon>
        <taxon>Mycoplasmatota</taxon>
        <taxon>Mycoplasmoidales</taxon>
        <taxon>Metamycoplasmataceae</taxon>
        <taxon>Mycoplasmopsis</taxon>
    </lineage>
</organism>
<evidence type="ECO:0000313" key="15">
    <source>
        <dbReference type="Proteomes" id="UP000280036"/>
    </source>
</evidence>
<dbReference type="GO" id="GO:0005737">
    <property type="term" value="C:cytoplasm"/>
    <property type="evidence" value="ECO:0007669"/>
    <property type="project" value="UniProtKB-SubCell"/>
</dbReference>
<dbReference type="GO" id="GO:0016301">
    <property type="term" value="F:kinase activity"/>
    <property type="evidence" value="ECO:0007669"/>
    <property type="project" value="UniProtKB-KW"/>
</dbReference>
<evidence type="ECO:0000256" key="3">
    <source>
        <dbReference type="ARBA" id="ARBA00022475"/>
    </source>
</evidence>
<protein>
    <submittedName>
        <fullName evidence="14">PTS system, glucose/glucosamine/beta-glucoside-specific, IICBA component</fullName>
        <ecNumber evidence="14">2.7.1.69</ecNumber>
    </submittedName>
</protein>
<keyword evidence="7" id="KW-0812">Transmembrane</keyword>
<dbReference type="InterPro" id="IPR001127">
    <property type="entry name" value="PTS_EIIA_1_perm"/>
</dbReference>
<keyword evidence="4" id="KW-0762">Sugar transport</keyword>
<feature type="domain" description="PTS EIIB type-1" evidence="13">
    <location>
        <begin position="30"/>
        <end position="112"/>
    </location>
</feature>
<evidence type="ECO:0000256" key="1">
    <source>
        <dbReference type="ARBA" id="ARBA00004496"/>
    </source>
</evidence>
<evidence type="ECO:0000256" key="5">
    <source>
        <dbReference type="ARBA" id="ARBA00022679"/>
    </source>
</evidence>
<evidence type="ECO:0000259" key="12">
    <source>
        <dbReference type="PROSITE" id="PS51093"/>
    </source>
</evidence>
<proteinExistence type="predicted"/>
<name>A0A3P8LB27_9BACT</name>
<dbReference type="PANTHER" id="PTHR45008">
    <property type="entry name" value="PTS SYSTEM GLUCOSE-SPECIFIC EIIA COMPONENT"/>
    <property type="match status" value="1"/>
</dbReference>
<dbReference type="EMBL" id="UZVY01000001">
    <property type="protein sequence ID" value="VDR42181.1"/>
    <property type="molecule type" value="Genomic_DNA"/>
</dbReference>
<keyword evidence="6" id="KW-0598">Phosphotransferase system</keyword>
<dbReference type="NCBIfam" id="TIGR00830">
    <property type="entry name" value="PTBA"/>
    <property type="match status" value="1"/>
</dbReference>
<feature type="domain" description="PTS EIIA type-1" evidence="12">
    <location>
        <begin position="160"/>
        <end position="266"/>
    </location>
</feature>
<accession>A0A3P8LB27</accession>
<dbReference type="InterPro" id="IPR011055">
    <property type="entry name" value="Dup_hybrid_motif"/>
</dbReference>
<evidence type="ECO:0000256" key="7">
    <source>
        <dbReference type="ARBA" id="ARBA00022692"/>
    </source>
</evidence>
<keyword evidence="3" id="KW-1003">Cell membrane</keyword>
<gene>
    <name evidence="14" type="primary">glcB_3</name>
    <name evidence="14" type="ORF">NCTC10126_00682</name>
</gene>
<dbReference type="EC" id="2.7.1.69" evidence="14"/>
<evidence type="ECO:0000256" key="8">
    <source>
        <dbReference type="ARBA" id="ARBA00022777"/>
    </source>
</evidence>
<keyword evidence="8" id="KW-0418">Kinase</keyword>
<comment type="subcellular location">
    <subcellularLocation>
        <location evidence="1">Cytoplasm</location>
    </subcellularLocation>
</comment>
<evidence type="ECO:0000256" key="6">
    <source>
        <dbReference type="ARBA" id="ARBA00022683"/>
    </source>
</evidence>
<dbReference type="GO" id="GO:0008982">
    <property type="term" value="F:protein-N(PI)-phosphohistidine-sugar phosphotransferase activity"/>
    <property type="evidence" value="ECO:0007669"/>
    <property type="project" value="InterPro"/>
</dbReference>
<dbReference type="PROSITE" id="PS00371">
    <property type="entry name" value="PTS_EIIA_TYPE_1_HIS"/>
    <property type="match status" value="1"/>
</dbReference>
<evidence type="ECO:0000313" key="14">
    <source>
        <dbReference type="EMBL" id="VDR42181.1"/>
    </source>
</evidence>
<dbReference type="InterPro" id="IPR036878">
    <property type="entry name" value="Glu_permease_IIB"/>
</dbReference>
<dbReference type="AlphaFoldDB" id="A0A3P8LB27"/>
<keyword evidence="9" id="KW-1133">Transmembrane helix</keyword>
<dbReference type="RefSeq" id="WP_126118396.1">
    <property type="nucleotide sequence ID" value="NZ_UZVY01000001.1"/>
</dbReference>
<reference evidence="14 15" key="1">
    <citation type="submission" date="2018-12" db="EMBL/GenBank/DDBJ databases">
        <authorList>
            <consortium name="Pathogen Informatics"/>
        </authorList>
    </citation>
    <scope>NUCLEOTIDE SEQUENCE [LARGE SCALE GENOMIC DNA]</scope>
    <source>
        <strain evidence="14 15">NCTC10126</strain>
    </source>
</reference>
<dbReference type="PROSITE" id="PS51098">
    <property type="entry name" value="PTS_EIIB_TYPE_1"/>
    <property type="match status" value="1"/>
</dbReference>
<dbReference type="Gene3D" id="2.70.70.10">
    <property type="entry name" value="Glucose Permease (Domain IIA)"/>
    <property type="match status" value="1"/>
</dbReference>
<dbReference type="PROSITE" id="PS51093">
    <property type="entry name" value="PTS_EIIA_TYPE_1"/>
    <property type="match status" value="1"/>
</dbReference>
<keyword evidence="10" id="KW-0472">Membrane</keyword>
<feature type="active site" description="Phosphocysteine intermediate; for EIIB activity" evidence="11">
    <location>
        <position position="52"/>
    </location>
</feature>
<dbReference type="OrthoDB" id="92465at2"/>
<dbReference type="Gene3D" id="3.30.1360.60">
    <property type="entry name" value="Glucose permease domain IIB"/>
    <property type="match status" value="1"/>
</dbReference>
<evidence type="ECO:0000256" key="2">
    <source>
        <dbReference type="ARBA" id="ARBA00022448"/>
    </source>
</evidence>
<sequence length="293" mass="32800">MGLKNWFKNLFARGDKNKQQPALKKNVEVSQMSRDIVEAMGGIKNITGFNNCAARLRYDVKDTSLVNEEELKKIGASEVIFIGKRHVQAKFGEVSEKLNIDIQAAIPTLEDEERKKKVIEVSSDVNLFEEKPIEVKKSKDDFTIYAPCIGTRKSLEDLSDSTFSLLGSGYAVELDSKLNKIEIYAPISGTLIMTYPTKHAYGIVNESGLEVLVHIGIDTVKLNGLGFETNLKQNDKVEKGQLLATVDLKKLKNSKICSDVIILITDNENKTKQTKLLCTLEIKEAKTPWFKMV</sequence>
<dbReference type="PANTHER" id="PTHR45008:SF1">
    <property type="entry name" value="PTS SYSTEM GLUCOSE-SPECIFIC EIIA COMPONENT"/>
    <property type="match status" value="1"/>
</dbReference>
<dbReference type="InterPro" id="IPR001996">
    <property type="entry name" value="PTS_IIB_1"/>
</dbReference>
<evidence type="ECO:0000259" key="13">
    <source>
        <dbReference type="PROSITE" id="PS51098"/>
    </source>
</evidence>
<keyword evidence="2" id="KW-0813">Transport</keyword>
<keyword evidence="5 14" id="KW-0808">Transferase</keyword>
<dbReference type="SUPFAM" id="SSF51261">
    <property type="entry name" value="Duplicated hybrid motif"/>
    <property type="match status" value="1"/>
</dbReference>
<dbReference type="Pfam" id="PF00367">
    <property type="entry name" value="PTS_EIIB"/>
    <property type="match status" value="1"/>
</dbReference>
<dbReference type="InterPro" id="IPR050890">
    <property type="entry name" value="PTS_EIIA_component"/>
</dbReference>
<dbReference type="GO" id="GO:0009401">
    <property type="term" value="P:phosphoenolpyruvate-dependent sugar phosphotransferase system"/>
    <property type="evidence" value="ECO:0007669"/>
    <property type="project" value="UniProtKB-KW"/>
</dbReference>
<dbReference type="InterPro" id="IPR018113">
    <property type="entry name" value="PTrfase_EIIB_Cys"/>
</dbReference>
<dbReference type="Proteomes" id="UP000280036">
    <property type="component" value="Unassembled WGS sequence"/>
</dbReference>